<keyword evidence="4" id="KW-1185">Reference proteome</keyword>
<dbReference type="RefSeq" id="XP_046016260.1">
    <property type="nucleotide sequence ID" value="XM_046152617.1"/>
</dbReference>
<evidence type="ECO:0000313" key="4">
    <source>
        <dbReference type="Proteomes" id="UP000756346"/>
    </source>
</evidence>
<name>A0A9P9BU64_9PEZI</name>
<sequence>MASQLPAVPRAIFTLIEPISLLAGCFGALIDPEWFIKQQIPASTTIASKLGSIAASPAESDSARLVALQLGNTYGLVFLIGVGVLYSTSEIKVVRAYLTACLIADVTHVGLTCWGLGYDRTMDFASWSATTWGNIAFTIFLGLTRTAYFLGLFGPNGSSSTRTPLALVSSSRKSVAGSTKKTA</sequence>
<dbReference type="PANTHER" id="PTHR37019">
    <property type="entry name" value="CHROMOSOME 1, WHOLE GENOME SHOTGUN SEQUENCE"/>
    <property type="match status" value="1"/>
</dbReference>
<keyword evidence="1" id="KW-0812">Transmembrane</keyword>
<keyword evidence="1" id="KW-1133">Transmembrane helix</keyword>
<dbReference type="OrthoDB" id="2937326at2759"/>
<proteinExistence type="predicted"/>
<comment type="caution">
    <text evidence="3">The sequence shown here is derived from an EMBL/GenBank/DDBJ whole genome shotgun (WGS) entry which is preliminary data.</text>
</comment>
<dbReference type="AlphaFoldDB" id="A0A9P9BU64"/>
<feature type="transmembrane region" description="Helical" evidence="1">
    <location>
        <begin position="66"/>
        <end position="85"/>
    </location>
</feature>
<dbReference type="EMBL" id="JAGTJQ010000002">
    <property type="protein sequence ID" value="KAH7037139.1"/>
    <property type="molecule type" value="Genomic_DNA"/>
</dbReference>
<accession>A0A9P9BU64</accession>
<feature type="transmembrane region" description="Helical" evidence="1">
    <location>
        <begin position="97"/>
        <end position="118"/>
    </location>
</feature>
<evidence type="ECO:0000313" key="3">
    <source>
        <dbReference type="EMBL" id="KAH7037139.1"/>
    </source>
</evidence>
<dbReference type="Pfam" id="PF24803">
    <property type="entry name" value="DUF7704"/>
    <property type="match status" value="1"/>
</dbReference>
<feature type="transmembrane region" description="Helical" evidence="1">
    <location>
        <begin position="12"/>
        <end position="30"/>
    </location>
</feature>
<evidence type="ECO:0000259" key="2">
    <source>
        <dbReference type="Pfam" id="PF24803"/>
    </source>
</evidence>
<dbReference type="Proteomes" id="UP000756346">
    <property type="component" value="Unassembled WGS sequence"/>
</dbReference>
<keyword evidence="1" id="KW-0472">Membrane</keyword>
<dbReference type="GeneID" id="70182163"/>
<dbReference type="PANTHER" id="PTHR37019:SF2">
    <property type="entry name" value="EXPERA DOMAIN-CONTAINING PROTEIN"/>
    <property type="match status" value="1"/>
</dbReference>
<dbReference type="InterPro" id="IPR056121">
    <property type="entry name" value="DUF7704"/>
</dbReference>
<feature type="transmembrane region" description="Helical" evidence="1">
    <location>
        <begin position="124"/>
        <end position="143"/>
    </location>
</feature>
<feature type="domain" description="DUF7704" evidence="2">
    <location>
        <begin position="2"/>
        <end position="155"/>
    </location>
</feature>
<organism evidence="3 4">
    <name type="scientific">Microdochium trichocladiopsis</name>
    <dbReference type="NCBI Taxonomy" id="1682393"/>
    <lineage>
        <taxon>Eukaryota</taxon>
        <taxon>Fungi</taxon>
        <taxon>Dikarya</taxon>
        <taxon>Ascomycota</taxon>
        <taxon>Pezizomycotina</taxon>
        <taxon>Sordariomycetes</taxon>
        <taxon>Xylariomycetidae</taxon>
        <taxon>Xylariales</taxon>
        <taxon>Microdochiaceae</taxon>
        <taxon>Microdochium</taxon>
    </lineage>
</organism>
<reference evidence="3" key="1">
    <citation type="journal article" date="2021" name="Nat. Commun.">
        <title>Genetic determinants of endophytism in the Arabidopsis root mycobiome.</title>
        <authorList>
            <person name="Mesny F."/>
            <person name="Miyauchi S."/>
            <person name="Thiergart T."/>
            <person name="Pickel B."/>
            <person name="Atanasova L."/>
            <person name="Karlsson M."/>
            <person name="Huettel B."/>
            <person name="Barry K.W."/>
            <person name="Haridas S."/>
            <person name="Chen C."/>
            <person name="Bauer D."/>
            <person name="Andreopoulos W."/>
            <person name="Pangilinan J."/>
            <person name="LaButti K."/>
            <person name="Riley R."/>
            <person name="Lipzen A."/>
            <person name="Clum A."/>
            <person name="Drula E."/>
            <person name="Henrissat B."/>
            <person name="Kohler A."/>
            <person name="Grigoriev I.V."/>
            <person name="Martin F.M."/>
            <person name="Hacquard S."/>
        </authorList>
    </citation>
    <scope>NUCLEOTIDE SEQUENCE</scope>
    <source>
        <strain evidence="3">MPI-CAGE-CH-0230</strain>
    </source>
</reference>
<protein>
    <recommendedName>
        <fullName evidence="2">DUF7704 domain-containing protein</fullName>
    </recommendedName>
</protein>
<gene>
    <name evidence="3" type="ORF">B0I36DRAFT_313407</name>
</gene>
<evidence type="ECO:0000256" key="1">
    <source>
        <dbReference type="SAM" id="Phobius"/>
    </source>
</evidence>